<sequence>ILLRDVDLPAAGAGDLLALAVAGAYTLSMASNYNLVPRPALLLLANGQARVLQRRETYDDLVARDAFL</sequence>
<dbReference type="GO" id="GO:0008836">
    <property type="term" value="F:diaminopimelate decarboxylase activity"/>
    <property type="evidence" value="ECO:0007669"/>
    <property type="project" value="TreeGrafter"/>
</dbReference>
<evidence type="ECO:0000256" key="1">
    <source>
        <dbReference type="ARBA" id="ARBA00001933"/>
    </source>
</evidence>
<dbReference type="PATRIC" id="fig|186479.3.peg.371"/>
<gene>
    <name evidence="3" type="ORF">SE17_23285</name>
</gene>
<evidence type="ECO:0000313" key="4">
    <source>
        <dbReference type="Proteomes" id="UP000050509"/>
    </source>
</evidence>
<dbReference type="PANTHER" id="PTHR43727:SF2">
    <property type="entry name" value="GROUP IV DECARBOXYLASE"/>
    <property type="match status" value="1"/>
</dbReference>
<dbReference type="GO" id="GO:0009089">
    <property type="term" value="P:lysine biosynthetic process via diaminopimelate"/>
    <property type="evidence" value="ECO:0007669"/>
    <property type="project" value="TreeGrafter"/>
</dbReference>
<dbReference type="SUPFAM" id="SSF50621">
    <property type="entry name" value="Alanine racemase C-terminal domain-like"/>
    <property type="match status" value="1"/>
</dbReference>
<protein>
    <recommendedName>
        <fullName evidence="5">Diaminopimelate decarboxylase</fullName>
    </recommendedName>
</protein>
<keyword evidence="4" id="KW-1185">Reference proteome</keyword>
<dbReference type="Gene3D" id="2.40.37.10">
    <property type="entry name" value="Lyase, Ornithine Decarboxylase, Chain A, domain 1"/>
    <property type="match status" value="1"/>
</dbReference>
<proteinExistence type="predicted"/>
<dbReference type="Proteomes" id="UP000050509">
    <property type="component" value="Unassembled WGS sequence"/>
</dbReference>
<dbReference type="InterPro" id="IPR009006">
    <property type="entry name" value="Ala_racemase/Decarboxylase_C"/>
</dbReference>
<reference evidence="3 4" key="1">
    <citation type="submission" date="2015-09" db="EMBL/GenBank/DDBJ databases">
        <title>Draft genome sequence of Kouleothrix aurantiaca JCM 19913.</title>
        <authorList>
            <person name="Hemp J."/>
        </authorList>
    </citation>
    <scope>NUCLEOTIDE SEQUENCE [LARGE SCALE GENOMIC DNA]</scope>
    <source>
        <strain evidence="3 4">COM-B</strain>
    </source>
</reference>
<comment type="cofactor">
    <cofactor evidence="1">
        <name>pyridoxal 5'-phosphate</name>
        <dbReference type="ChEBI" id="CHEBI:597326"/>
    </cofactor>
</comment>
<organism evidence="3 4">
    <name type="scientific">Kouleothrix aurantiaca</name>
    <dbReference type="NCBI Taxonomy" id="186479"/>
    <lineage>
        <taxon>Bacteria</taxon>
        <taxon>Bacillati</taxon>
        <taxon>Chloroflexota</taxon>
        <taxon>Chloroflexia</taxon>
        <taxon>Chloroflexales</taxon>
        <taxon>Roseiflexineae</taxon>
        <taxon>Roseiflexaceae</taxon>
        <taxon>Kouleothrix</taxon>
    </lineage>
</organism>
<feature type="non-terminal residue" evidence="3">
    <location>
        <position position="1"/>
    </location>
</feature>
<evidence type="ECO:0000256" key="2">
    <source>
        <dbReference type="ARBA" id="ARBA00022898"/>
    </source>
</evidence>
<accession>A0A0P9DDY8</accession>
<evidence type="ECO:0000313" key="3">
    <source>
        <dbReference type="EMBL" id="KPV51078.1"/>
    </source>
</evidence>
<keyword evidence="2" id="KW-0663">Pyridoxal phosphate</keyword>
<dbReference type="PANTHER" id="PTHR43727">
    <property type="entry name" value="DIAMINOPIMELATE DECARBOXYLASE"/>
    <property type="match status" value="1"/>
</dbReference>
<dbReference type="EMBL" id="LJCR01001084">
    <property type="protein sequence ID" value="KPV51078.1"/>
    <property type="molecule type" value="Genomic_DNA"/>
</dbReference>
<name>A0A0P9DDY8_9CHLR</name>
<comment type="caution">
    <text evidence="3">The sequence shown here is derived from an EMBL/GenBank/DDBJ whole genome shotgun (WGS) entry which is preliminary data.</text>
</comment>
<evidence type="ECO:0008006" key="5">
    <source>
        <dbReference type="Google" id="ProtNLM"/>
    </source>
</evidence>
<dbReference type="AlphaFoldDB" id="A0A0P9DDY8"/>